<gene>
    <name evidence="1" type="ORF">E6H05_03490</name>
</gene>
<comment type="caution">
    <text evidence="1">The sequence shown here is derived from an EMBL/GenBank/DDBJ whole genome shotgun (WGS) entry which is preliminary data.</text>
</comment>
<dbReference type="Pfam" id="PF02566">
    <property type="entry name" value="OsmC"/>
    <property type="match status" value="1"/>
</dbReference>
<dbReference type="InterPro" id="IPR036102">
    <property type="entry name" value="OsmC/Ohrsf"/>
</dbReference>
<accession>A0A537J0H0</accession>
<organism evidence="1 2">
    <name type="scientific">Candidatus Segetimicrobium genomatis</name>
    <dbReference type="NCBI Taxonomy" id="2569760"/>
    <lineage>
        <taxon>Bacteria</taxon>
        <taxon>Bacillati</taxon>
        <taxon>Candidatus Sysuimicrobiota</taxon>
        <taxon>Candidatus Sysuimicrobiia</taxon>
        <taxon>Candidatus Sysuimicrobiales</taxon>
        <taxon>Candidatus Segetimicrobiaceae</taxon>
        <taxon>Candidatus Segetimicrobium</taxon>
    </lineage>
</organism>
<protein>
    <submittedName>
        <fullName evidence="1">OsmC family protein</fullName>
    </submittedName>
</protein>
<proteinExistence type="predicted"/>
<dbReference type="Proteomes" id="UP000318834">
    <property type="component" value="Unassembled WGS sequence"/>
</dbReference>
<sequence>MEARGIPSHPDKLWTEAEGTVDAPEGVLKLTHLRVKYHLKIPKGKREEAERAISVFERRCPVAQTLKGCVTMEHSAEIIEQ</sequence>
<evidence type="ECO:0000313" key="2">
    <source>
        <dbReference type="Proteomes" id="UP000318834"/>
    </source>
</evidence>
<dbReference type="EMBL" id="VBAP01000020">
    <property type="protein sequence ID" value="TMI76496.1"/>
    <property type="molecule type" value="Genomic_DNA"/>
</dbReference>
<dbReference type="Gene3D" id="3.30.300.20">
    <property type="match status" value="1"/>
</dbReference>
<name>A0A537J0H0_9BACT</name>
<dbReference type="InterPro" id="IPR015946">
    <property type="entry name" value="KH_dom-like_a/b"/>
</dbReference>
<dbReference type="InterPro" id="IPR003718">
    <property type="entry name" value="OsmC/Ohr_fam"/>
</dbReference>
<evidence type="ECO:0000313" key="1">
    <source>
        <dbReference type="EMBL" id="TMI76496.1"/>
    </source>
</evidence>
<dbReference type="AlphaFoldDB" id="A0A537J0H0"/>
<dbReference type="SUPFAM" id="SSF82784">
    <property type="entry name" value="OsmC-like"/>
    <property type="match status" value="1"/>
</dbReference>
<reference evidence="1 2" key="1">
    <citation type="journal article" date="2019" name="Nat. Microbiol.">
        <title>Mediterranean grassland soil C-N compound turnover is dependent on rainfall and depth, and is mediated by genomically divergent microorganisms.</title>
        <authorList>
            <person name="Diamond S."/>
            <person name="Andeer P.F."/>
            <person name="Li Z."/>
            <person name="Crits-Christoph A."/>
            <person name="Burstein D."/>
            <person name="Anantharaman K."/>
            <person name="Lane K.R."/>
            <person name="Thomas B.C."/>
            <person name="Pan C."/>
            <person name="Northen T.R."/>
            <person name="Banfield J.F."/>
        </authorList>
    </citation>
    <scope>NUCLEOTIDE SEQUENCE [LARGE SCALE GENOMIC DNA]</scope>
    <source>
        <strain evidence="1">NP_8</strain>
    </source>
</reference>